<dbReference type="Gene3D" id="3.50.50.60">
    <property type="entry name" value="FAD/NAD(P)-binding domain"/>
    <property type="match status" value="1"/>
</dbReference>
<dbReference type="PANTHER" id="PTHR13847">
    <property type="entry name" value="SARCOSINE DEHYDROGENASE-RELATED"/>
    <property type="match status" value="1"/>
</dbReference>
<dbReference type="Proteomes" id="UP000198935">
    <property type="component" value="Unassembled WGS sequence"/>
</dbReference>
<dbReference type="SUPFAM" id="SSF51905">
    <property type="entry name" value="FAD/NAD(P)-binding domain"/>
    <property type="match status" value="1"/>
</dbReference>
<evidence type="ECO:0000256" key="3">
    <source>
        <dbReference type="ARBA" id="ARBA00022630"/>
    </source>
</evidence>
<evidence type="ECO:0000259" key="5">
    <source>
        <dbReference type="Pfam" id="PF01266"/>
    </source>
</evidence>
<keyword evidence="7" id="KW-1185">Reference proteome</keyword>
<dbReference type="GO" id="GO:0016491">
    <property type="term" value="F:oxidoreductase activity"/>
    <property type="evidence" value="ECO:0007669"/>
    <property type="project" value="UniProtKB-KW"/>
</dbReference>
<dbReference type="PANTHER" id="PTHR13847:SF286">
    <property type="entry name" value="D-AMINO ACID DEHYDROGENASE"/>
    <property type="match status" value="1"/>
</dbReference>
<dbReference type="STRING" id="1503961.SAMN05421736_12380"/>
<protein>
    <submittedName>
        <fullName evidence="6">D-amino-acid dehydrogenase</fullName>
    </submittedName>
</protein>
<feature type="domain" description="FAD dependent oxidoreductase" evidence="5">
    <location>
        <begin position="4"/>
        <end position="351"/>
    </location>
</feature>
<reference evidence="7" key="1">
    <citation type="submission" date="2016-10" db="EMBL/GenBank/DDBJ databases">
        <authorList>
            <person name="Varghese N."/>
            <person name="Submissions S."/>
        </authorList>
    </citation>
    <scope>NUCLEOTIDE SEQUENCE [LARGE SCALE GENOMIC DNA]</scope>
    <source>
        <strain evidence="7">SP</strain>
    </source>
</reference>
<organism evidence="6 7">
    <name type="scientific">Evansella caseinilytica</name>
    <dbReference type="NCBI Taxonomy" id="1503961"/>
    <lineage>
        <taxon>Bacteria</taxon>
        <taxon>Bacillati</taxon>
        <taxon>Bacillota</taxon>
        <taxon>Bacilli</taxon>
        <taxon>Bacillales</taxon>
        <taxon>Bacillaceae</taxon>
        <taxon>Evansella</taxon>
    </lineage>
</organism>
<sequence length="373" mass="39966">MDKYIVIGAGILGASTAYQLAKAGADVVLVDRRDSGQATEAAAGIVCPWLSQRRNKAWYRLAKNGAEYYPTLVRELELLGEENTGYARVGAIRLHTDEKKLEDIEARAIKRQEEAPEIGRITRLSSSETTALFPPLASRYRSVYISGGARVDGRAIRDALIRGATKLGAVFLPGNAALVSRQNRVIGIKTNDTFIEADHIIITAGVWIKELLQPLGVNISVSPQKGQIVHLLLPDSNTSHWPVVMPPNNQYLLASEDGRIIIGTTHEDEAGFDGRVTAGGVHEILSKALDVAPGLSTGTLLETRAGFRPVTPGFLPVIGQLPQNKNVFLANGLGASGLTAGPYLGAELAKLALGKETDIRPDDYAIAGALENH</sequence>
<dbReference type="Gene3D" id="3.30.9.10">
    <property type="entry name" value="D-Amino Acid Oxidase, subunit A, domain 2"/>
    <property type="match status" value="1"/>
</dbReference>
<comment type="similarity">
    <text evidence="2">Belongs to the DadA oxidoreductase family.</text>
</comment>
<evidence type="ECO:0000313" key="6">
    <source>
        <dbReference type="EMBL" id="SDZ63740.1"/>
    </source>
</evidence>
<proteinExistence type="inferred from homology"/>
<dbReference type="InterPro" id="IPR006076">
    <property type="entry name" value="FAD-dep_OxRdtase"/>
</dbReference>
<dbReference type="SUPFAM" id="SSF54373">
    <property type="entry name" value="FAD-linked reductases, C-terminal domain"/>
    <property type="match status" value="1"/>
</dbReference>
<gene>
    <name evidence="6" type="ORF">SAMN05421736_12380</name>
</gene>
<dbReference type="EMBL" id="FNPI01000023">
    <property type="protein sequence ID" value="SDZ63740.1"/>
    <property type="molecule type" value="Genomic_DNA"/>
</dbReference>
<evidence type="ECO:0000256" key="4">
    <source>
        <dbReference type="ARBA" id="ARBA00023002"/>
    </source>
</evidence>
<dbReference type="Pfam" id="PF01266">
    <property type="entry name" value="DAO"/>
    <property type="match status" value="1"/>
</dbReference>
<accession>A0A1H3UMU1</accession>
<comment type="cofactor">
    <cofactor evidence="1">
        <name>FAD</name>
        <dbReference type="ChEBI" id="CHEBI:57692"/>
    </cofactor>
</comment>
<evidence type="ECO:0000256" key="1">
    <source>
        <dbReference type="ARBA" id="ARBA00001974"/>
    </source>
</evidence>
<dbReference type="OrthoDB" id="9805337at2"/>
<keyword evidence="4" id="KW-0560">Oxidoreductase</keyword>
<name>A0A1H3UMU1_9BACI</name>
<evidence type="ECO:0000313" key="7">
    <source>
        <dbReference type="Proteomes" id="UP000198935"/>
    </source>
</evidence>
<dbReference type="InterPro" id="IPR036188">
    <property type="entry name" value="FAD/NAD-bd_sf"/>
</dbReference>
<dbReference type="GO" id="GO:0005737">
    <property type="term" value="C:cytoplasm"/>
    <property type="evidence" value="ECO:0007669"/>
    <property type="project" value="TreeGrafter"/>
</dbReference>
<keyword evidence="3" id="KW-0285">Flavoprotein</keyword>
<dbReference type="AlphaFoldDB" id="A0A1H3UMU1"/>
<evidence type="ECO:0000256" key="2">
    <source>
        <dbReference type="ARBA" id="ARBA00009410"/>
    </source>
</evidence>